<evidence type="ECO:0000256" key="5">
    <source>
        <dbReference type="ARBA" id="ARBA00022777"/>
    </source>
</evidence>
<dbReference type="PROSITE" id="PS50011">
    <property type="entry name" value="PROTEIN_KINASE_DOM"/>
    <property type="match status" value="1"/>
</dbReference>
<evidence type="ECO:0000256" key="2">
    <source>
        <dbReference type="ARBA" id="ARBA00022527"/>
    </source>
</evidence>
<dbReference type="SUPFAM" id="SSF56112">
    <property type="entry name" value="Protein kinase-like (PK-like)"/>
    <property type="match status" value="1"/>
</dbReference>
<dbReference type="AlphaFoldDB" id="A0A7S3IZ77"/>
<dbReference type="Gene3D" id="1.10.510.10">
    <property type="entry name" value="Transferase(Phosphotransferase) domain 1"/>
    <property type="match status" value="1"/>
</dbReference>
<gene>
    <name evidence="10" type="ORF">EHAR0213_LOCUS495</name>
</gene>
<dbReference type="GO" id="GO:0031981">
    <property type="term" value="C:nuclear lumen"/>
    <property type="evidence" value="ECO:0007669"/>
    <property type="project" value="UniProtKB-ARBA"/>
</dbReference>
<dbReference type="GO" id="GO:0005829">
    <property type="term" value="C:cytosol"/>
    <property type="evidence" value="ECO:0007669"/>
    <property type="project" value="TreeGrafter"/>
</dbReference>
<evidence type="ECO:0000313" key="10">
    <source>
        <dbReference type="EMBL" id="CAE0341588.1"/>
    </source>
</evidence>
<keyword evidence="3" id="KW-0808">Transferase</keyword>
<dbReference type="InterPro" id="IPR000719">
    <property type="entry name" value="Prot_kinase_dom"/>
</dbReference>
<dbReference type="PANTHER" id="PTHR24054">
    <property type="entry name" value="CASEIN KINASE II SUBUNIT ALPHA"/>
    <property type="match status" value="1"/>
</dbReference>
<accession>A0A7S3IZ77</accession>
<dbReference type="PROSITE" id="PS00108">
    <property type="entry name" value="PROTEIN_KINASE_ST"/>
    <property type="match status" value="1"/>
</dbReference>
<name>A0A7S3IZ77_9SPIT</name>
<dbReference type="InterPro" id="IPR011009">
    <property type="entry name" value="Kinase-like_dom_sf"/>
</dbReference>
<organism evidence="10">
    <name type="scientific">Euplotes harpa</name>
    <dbReference type="NCBI Taxonomy" id="151035"/>
    <lineage>
        <taxon>Eukaryota</taxon>
        <taxon>Sar</taxon>
        <taxon>Alveolata</taxon>
        <taxon>Ciliophora</taxon>
        <taxon>Intramacronucleata</taxon>
        <taxon>Spirotrichea</taxon>
        <taxon>Hypotrichia</taxon>
        <taxon>Euplotida</taxon>
        <taxon>Euplotidae</taxon>
        <taxon>Euplotes</taxon>
    </lineage>
</organism>
<dbReference type="SMART" id="SM00220">
    <property type="entry name" value="S_TKc"/>
    <property type="match status" value="1"/>
</dbReference>
<keyword evidence="6" id="KW-0067">ATP-binding</keyword>
<evidence type="ECO:0000256" key="1">
    <source>
        <dbReference type="ARBA" id="ARBA00012513"/>
    </source>
</evidence>
<keyword evidence="4" id="KW-0547">Nucleotide-binding</keyword>
<comment type="catalytic activity">
    <reaction evidence="8">
        <text>L-seryl-[protein] + ATP = O-phospho-L-seryl-[protein] + ADP + H(+)</text>
        <dbReference type="Rhea" id="RHEA:17989"/>
        <dbReference type="Rhea" id="RHEA-COMP:9863"/>
        <dbReference type="Rhea" id="RHEA-COMP:11604"/>
        <dbReference type="ChEBI" id="CHEBI:15378"/>
        <dbReference type="ChEBI" id="CHEBI:29999"/>
        <dbReference type="ChEBI" id="CHEBI:30616"/>
        <dbReference type="ChEBI" id="CHEBI:83421"/>
        <dbReference type="ChEBI" id="CHEBI:456216"/>
        <dbReference type="EC" id="2.7.11.1"/>
    </reaction>
</comment>
<dbReference type="FunFam" id="3.30.200.20:FF:000088">
    <property type="entry name" value="Casein kinase II subunit alpha"/>
    <property type="match status" value="1"/>
</dbReference>
<dbReference type="Gene3D" id="3.30.200.20">
    <property type="entry name" value="Phosphorylase Kinase, domain 1"/>
    <property type="match status" value="1"/>
</dbReference>
<feature type="domain" description="Protein kinase" evidence="9">
    <location>
        <begin position="1"/>
        <end position="268"/>
    </location>
</feature>
<dbReference type="FunFam" id="1.10.510.10:FF:000459">
    <property type="entry name" value="Casein kinase II subunit alpha"/>
    <property type="match status" value="1"/>
</dbReference>
<dbReference type="EC" id="2.7.11.1" evidence="1"/>
<keyword evidence="5" id="KW-0418">Kinase</keyword>
<proteinExistence type="predicted"/>
<dbReference type="CDD" id="cd14132">
    <property type="entry name" value="STKc_CK2_alpha"/>
    <property type="match status" value="1"/>
</dbReference>
<comment type="catalytic activity">
    <reaction evidence="7">
        <text>L-threonyl-[protein] + ATP = O-phospho-L-threonyl-[protein] + ADP + H(+)</text>
        <dbReference type="Rhea" id="RHEA:46608"/>
        <dbReference type="Rhea" id="RHEA-COMP:11060"/>
        <dbReference type="Rhea" id="RHEA-COMP:11605"/>
        <dbReference type="ChEBI" id="CHEBI:15378"/>
        <dbReference type="ChEBI" id="CHEBI:30013"/>
        <dbReference type="ChEBI" id="CHEBI:30616"/>
        <dbReference type="ChEBI" id="CHEBI:61977"/>
        <dbReference type="ChEBI" id="CHEBI:456216"/>
        <dbReference type="EC" id="2.7.11.1"/>
    </reaction>
</comment>
<reference evidence="10" key="1">
    <citation type="submission" date="2021-01" db="EMBL/GenBank/DDBJ databases">
        <authorList>
            <person name="Corre E."/>
            <person name="Pelletier E."/>
            <person name="Niang G."/>
            <person name="Scheremetjew M."/>
            <person name="Finn R."/>
            <person name="Kale V."/>
            <person name="Holt S."/>
            <person name="Cochrane G."/>
            <person name="Meng A."/>
            <person name="Brown T."/>
            <person name="Cohen L."/>
        </authorList>
    </citation>
    <scope>NUCLEOTIDE SEQUENCE</scope>
    <source>
        <strain evidence="10">FSP1.4</strain>
    </source>
</reference>
<dbReference type="GO" id="GO:0005956">
    <property type="term" value="C:protein kinase CK2 complex"/>
    <property type="evidence" value="ECO:0007669"/>
    <property type="project" value="TreeGrafter"/>
</dbReference>
<protein>
    <recommendedName>
        <fullName evidence="1">non-specific serine/threonine protein kinase</fullName>
        <ecNumber evidence="1">2.7.11.1</ecNumber>
    </recommendedName>
</protein>
<sequence>MITGEEVAIKVFKPVKKSKIRREIKILNLLKDGPNILTIKDVVRDAATKTPALITEYVNQTDVDLKKKFNKFTIEDIQTYMYKTLQALDFAHSKGIMHRDIKPHNILFDPESKTLRLADWGQAEFYRPEQEYNTKVAALFYKAPELLLGYPYYDYSVDVWAAGCILAQLVFQKHPFFAGKGPLDQLLKVAKVLGTKKLGEFSDKFQIEVDAKTKDMLGKHSEKAWEPSKLFDGNAACFEDAVDLLSKMLQYDHSKRVTAREALEHRFFSTRE</sequence>
<dbReference type="Pfam" id="PF00069">
    <property type="entry name" value="Pkinase"/>
    <property type="match status" value="1"/>
</dbReference>
<keyword evidence="2" id="KW-0723">Serine/threonine-protein kinase</keyword>
<dbReference type="EMBL" id="HBII01001142">
    <property type="protein sequence ID" value="CAE0341588.1"/>
    <property type="molecule type" value="Transcribed_RNA"/>
</dbReference>
<dbReference type="InterPro" id="IPR045216">
    <property type="entry name" value="CK2_alpha"/>
</dbReference>
<dbReference type="InterPro" id="IPR008271">
    <property type="entry name" value="Ser/Thr_kinase_AS"/>
</dbReference>
<dbReference type="GO" id="GO:0051726">
    <property type="term" value="P:regulation of cell cycle"/>
    <property type="evidence" value="ECO:0007669"/>
    <property type="project" value="TreeGrafter"/>
</dbReference>
<dbReference type="GO" id="GO:0006357">
    <property type="term" value="P:regulation of transcription by RNA polymerase II"/>
    <property type="evidence" value="ECO:0007669"/>
    <property type="project" value="UniProtKB-ARBA"/>
</dbReference>
<evidence type="ECO:0000256" key="6">
    <source>
        <dbReference type="ARBA" id="ARBA00022840"/>
    </source>
</evidence>
<evidence type="ECO:0000256" key="3">
    <source>
        <dbReference type="ARBA" id="ARBA00022679"/>
    </source>
</evidence>
<evidence type="ECO:0000256" key="4">
    <source>
        <dbReference type="ARBA" id="ARBA00022741"/>
    </source>
</evidence>
<dbReference type="GO" id="GO:0004674">
    <property type="term" value="F:protein serine/threonine kinase activity"/>
    <property type="evidence" value="ECO:0007669"/>
    <property type="project" value="UniProtKB-KW"/>
</dbReference>
<dbReference type="GO" id="GO:0005524">
    <property type="term" value="F:ATP binding"/>
    <property type="evidence" value="ECO:0007669"/>
    <property type="project" value="UniProtKB-KW"/>
</dbReference>
<evidence type="ECO:0000259" key="9">
    <source>
        <dbReference type="PROSITE" id="PS50011"/>
    </source>
</evidence>
<evidence type="ECO:0000256" key="7">
    <source>
        <dbReference type="ARBA" id="ARBA00047899"/>
    </source>
</evidence>
<evidence type="ECO:0000256" key="8">
    <source>
        <dbReference type="ARBA" id="ARBA00048679"/>
    </source>
</evidence>
<dbReference type="PANTHER" id="PTHR24054:SF0">
    <property type="entry name" value="CASEIN KINASE II SUBUNIT ALPHA"/>
    <property type="match status" value="1"/>
</dbReference>